<name>A0A4U3MNU0_9ACTN</name>
<dbReference type="EMBL" id="SZQA01000003">
    <property type="protein sequence ID" value="TKK90354.1"/>
    <property type="molecule type" value="Genomic_DNA"/>
</dbReference>
<evidence type="ECO:0008006" key="4">
    <source>
        <dbReference type="Google" id="ProtNLM"/>
    </source>
</evidence>
<gene>
    <name evidence="2" type="ORF">FDA94_04930</name>
</gene>
<evidence type="ECO:0000313" key="3">
    <source>
        <dbReference type="Proteomes" id="UP000308705"/>
    </source>
</evidence>
<dbReference type="InterPro" id="IPR003737">
    <property type="entry name" value="GlcNAc_PI_deacetylase-related"/>
</dbReference>
<evidence type="ECO:0000313" key="2">
    <source>
        <dbReference type="EMBL" id="TKK90354.1"/>
    </source>
</evidence>
<dbReference type="Gene3D" id="3.40.50.10320">
    <property type="entry name" value="LmbE-like"/>
    <property type="match status" value="1"/>
</dbReference>
<dbReference type="RefSeq" id="WP_137245828.1">
    <property type="nucleotide sequence ID" value="NZ_SZQA01000003.1"/>
</dbReference>
<dbReference type="GO" id="GO:0016137">
    <property type="term" value="P:glycoside metabolic process"/>
    <property type="evidence" value="ECO:0007669"/>
    <property type="project" value="UniProtKB-ARBA"/>
</dbReference>
<dbReference type="Pfam" id="PF02585">
    <property type="entry name" value="PIG-L"/>
    <property type="match status" value="1"/>
</dbReference>
<organism evidence="2 3">
    <name type="scientific">Herbidospora galbida</name>
    <dbReference type="NCBI Taxonomy" id="2575442"/>
    <lineage>
        <taxon>Bacteria</taxon>
        <taxon>Bacillati</taxon>
        <taxon>Actinomycetota</taxon>
        <taxon>Actinomycetes</taxon>
        <taxon>Streptosporangiales</taxon>
        <taxon>Streptosporangiaceae</taxon>
        <taxon>Herbidospora</taxon>
    </lineage>
</organism>
<reference evidence="2 3" key="1">
    <citation type="submission" date="2019-04" db="EMBL/GenBank/DDBJ databases">
        <title>Herbidospora sp. NEAU-GS14.nov., a novel actinomycete isolated from soil.</title>
        <authorList>
            <person name="Han L."/>
        </authorList>
    </citation>
    <scope>NUCLEOTIDE SEQUENCE [LARGE SCALE GENOMIC DNA]</scope>
    <source>
        <strain evidence="2 3">NEAU-GS14</strain>
    </source>
</reference>
<evidence type="ECO:0000256" key="1">
    <source>
        <dbReference type="ARBA" id="ARBA00022833"/>
    </source>
</evidence>
<proteinExistence type="predicted"/>
<dbReference type="Proteomes" id="UP000308705">
    <property type="component" value="Unassembled WGS sequence"/>
</dbReference>
<protein>
    <recommendedName>
        <fullName evidence="4">PIG-L family deacetylase</fullName>
    </recommendedName>
</protein>
<dbReference type="AlphaFoldDB" id="A0A4U3MNU0"/>
<dbReference type="OrthoDB" id="116799at2"/>
<keyword evidence="3" id="KW-1185">Reference proteome</keyword>
<comment type="caution">
    <text evidence="2">The sequence shown here is derived from an EMBL/GenBank/DDBJ whole genome shotgun (WGS) entry which is preliminary data.</text>
</comment>
<dbReference type="InterPro" id="IPR024078">
    <property type="entry name" value="LmbE-like_dom_sf"/>
</dbReference>
<dbReference type="SUPFAM" id="SSF102588">
    <property type="entry name" value="LmbE-like"/>
    <property type="match status" value="1"/>
</dbReference>
<accession>A0A4U3MNU0</accession>
<sequence>MTINWADQRTLILAPHPDDEVIGCGGLISRISEAGGQGHVMYLTIGADGSGSDCCWPTWLSASIWYPT</sequence>
<keyword evidence="1" id="KW-0862">Zinc</keyword>